<dbReference type="AlphaFoldDB" id="A0A1H4INC8"/>
<protein>
    <submittedName>
        <fullName evidence="1">Glycosyl transferases group 1</fullName>
    </submittedName>
</protein>
<keyword evidence="2" id="KW-1185">Reference proteome</keyword>
<name>A0A1H4INC8_9MICO</name>
<proteinExistence type="predicted"/>
<dbReference type="Gene3D" id="3.40.50.2000">
    <property type="entry name" value="Glycogen Phosphorylase B"/>
    <property type="match status" value="1"/>
</dbReference>
<organism evidence="1 2">
    <name type="scientific">Paramicrobacterium humi</name>
    <dbReference type="NCBI Taxonomy" id="640635"/>
    <lineage>
        <taxon>Bacteria</taxon>
        <taxon>Bacillati</taxon>
        <taxon>Actinomycetota</taxon>
        <taxon>Actinomycetes</taxon>
        <taxon>Micrococcales</taxon>
        <taxon>Microbacteriaceae</taxon>
        <taxon>Paramicrobacterium</taxon>
    </lineage>
</organism>
<dbReference type="RefSeq" id="WP_091178760.1">
    <property type="nucleotide sequence ID" value="NZ_FNRY01000001.1"/>
</dbReference>
<evidence type="ECO:0000313" key="1">
    <source>
        <dbReference type="EMBL" id="SEB35557.1"/>
    </source>
</evidence>
<dbReference type="STRING" id="640635.SAMN04489806_0083"/>
<dbReference type="GO" id="GO:0016740">
    <property type="term" value="F:transferase activity"/>
    <property type="evidence" value="ECO:0007669"/>
    <property type="project" value="UniProtKB-KW"/>
</dbReference>
<gene>
    <name evidence="1" type="ORF">SAMN04489806_0083</name>
</gene>
<evidence type="ECO:0000313" key="2">
    <source>
        <dbReference type="Proteomes" id="UP000199183"/>
    </source>
</evidence>
<dbReference type="Proteomes" id="UP000199183">
    <property type="component" value="Unassembled WGS sequence"/>
</dbReference>
<reference evidence="1 2" key="1">
    <citation type="submission" date="2016-10" db="EMBL/GenBank/DDBJ databases">
        <authorList>
            <person name="de Groot N.N."/>
        </authorList>
    </citation>
    <scope>NUCLEOTIDE SEQUENCE [LARGE SCALE GENOMIC DNA]</scope>
    <source>
        <strain evidence="1 2">DSM 21799</strain>
    </source>
</reference>
<accession>A0A1H4INC8</accession>
<keyword evidence="1" id="KW-0808">Transferase</keyword>
<dbReference type="EMBL" id="FNRY01000001">
    <property type="protein sequence ID" value="SEB35557.1"/>
    <property type="molecule type" value="Genomic_DNA"/>
</dbReference>
<dbReference type="Pfam" id="PF13692">
    <property type="entry name" value="Glyco_trans_1_4"/>
    <property type="match status" value="1"/>
</dbReference>
<dbReference type="OrthoDB" id="9794513at2"/>
<sequence length="335" mass="36889">MNILFWHAHGGWADAFVRGEHRYLLPTTPDHGPFGLGRAGRDWPDTAIEVSPDELADADVDVVVLQRLEELEFAEQWLGRRLGRDVAAVFVEHNTPKGDVPHSVHPLADRSDITIVHVTHFNALMWDTGRAPSLVIEHGVPDPGPLYTGELERFGAVINEPVRRARVSGTDLLPDFARVSPVDVFGMGGDDLTELLPAHADRITWAGDLPTKTLHAELARRRAYLHTTRWTSLGLSLLEAMHLGMPVITLGTTEAFRAVPPEAGAVSADVVELARAARLLVDDPDEARRRGAVARAFALEHYGLPAFLDRWSDVLDDVVGSVRRRSTSPIERTVP</sequence>
<dbReference type="SUPFAM" id="SSF53756">
    <property type="entry name" value="UDP-Glycosyltransferase/glycogen phosphorylase"/>
    <property type="match status" value="1"/>
</dbReference>